<feature type="coiled-coil region" evidence="1">
    <location>
        <begin position="53"/>
        <end position="87"/>
    </location>
</feature>
<keyword evidence="1" id="KW-0175">Coiled coil</keyword>
<name>A0ABV4T9V5_9EURY</name>
<sequence length="91" mass="10551">MGRIKAQQIRLGDLWYRIEYKDAVPFSRARKDAISLVENVIKMIEILVEAKIVVLSRDELEKLEADLARIEKRIAVMKKELKKLKEREGGG</sequence>
<dbReference type="Proteomes" id="UP001571980">
    <property type="component" value="Unassembled WGS sequence"/>
</dbReference>
<gene>
    <name evidence="2" type="ORF">P8X34_11845</name>
</gene>
<reference evidence="2 3" key="1">
    <citation type="submission" date="2023-03" db="EMBL/GenBank/DDBJ databases">
        <title>Speciation in Pyrococcus: adaptation to high temperature as a mechanism.</title>
        <authorList>
            <person name="Gu J."/>
        </authorList>
    </citation>
    <scope>NUCLEOTIDE SEQUENCE [LARGE SCALE GENOMIC DNA]</scope>
    <source>
        <strain evidence="2 3">LMOA34</strain>
    </source>
</reference>
<keyword evidence="3" id="KW-1185">Reference proteome</keyword>
<dbReference type="RefSeq" id="WP_372825004.1">
    <property type="nucleotide sequence ID" value="NZ_JARRIF010000001.1"/>
</dbReference>
<organism evidence="2 3">
    <name type="scientific">Pyrococcus kukulkanii</name>
    <dbReference type="NCBI Taxonomy" id="1609559"/>
    <lineage>
        <taxon>Archaea</taxon>
        <taxon>Methanobacteriati</taxon>
        <taxon>Methanobacteriota</taxon>
        <taxon>Thermococci</taxon>
        <taxon>Thermococcales</taxon>
        <taxon>Thermococcaceae</taxon>
        <taxon>Pyrococcus</taxon>
    </lineage>
</organism>
<protein>
    <submittedName>
        <fullName evidence="2">Uncharacterized protein</fullName>
    </submittedName>
</protein>
<comment type="caution">
    <text evidence="2">The sequence shown here is derived from an EMBL/GenBank/DDBJ whole genome shotgun (WGS) entry which is preliminary data.</text>
</comment>
<dbReference type="EMBL" id="JARRIG010000008">
    <property type="protein sequence ID" value="MFA4805419.1"/>
    <property type="molecule type" value="Genomic_DNA"/>
</dbReference>
<proteinExistence type="predicted"/>
<accession>A0ABV4T9V5</accession>
<evidence type="ECO:0000313" key="3">
    <source>
        <dbReference type="Proteomes" id="UP001571980"/>
    </source>
</evidence>
<evidence type="ECO:0000256" key="1">
    <source>
        <dbReference type="SAM" id="Coils"/>
    </source>
</evidence>
<evidence type="ECO:0000313" key="2">
    <source>
        <dbReference type="EMBL" id="MFA4805419.1"/>
    </source>
</evidence>